<dbReference type="InterPro" id="IPR013360">
    <property type="entry name" value="Pilus_4_PilW"/>
</dbReference>
<evidence type="ECO:0000256" key="1">
    <source>
        <dbReference type="PROSITE-ProRule" id="PRU00339"/>
    </source>
</evidence>
<feature type="repeat" description="TPR" evidence="1">
    <location>
        <begin position="148"/>
        <end position="181"/>
    </location>
</feature>
<dbReference type="Pfam" id="PF13181">
    <property type="entry name" value="TPR_8"/>
    <property type="match status" value="1"/>
</dbReference>
<dbReference type="SUPFAM" id="SSF48452">
    <property type="entry name" value="TPR-like"/>
    <property type="match status" value="1"/>
</dbReference>
<dbReference type="PROSITE" id="PS50005">
    <property type="entry name" value="TPR"/>
    <property type="match status" value="2"/>
</dbReference>
<accession>A0A2A5CCA3</accession>
<dbReference type="Pfam" id="PF13432">
    <property type="entry name" value="TPR_16"/>
    <property type="match status" value="1"/>
</dbReference>
<evidence type="ECO:0000313" key="4">
    <source>
        <dbReference type="Proteomes" id="UP000228987"/>
    </source>
</evidence>
<feature type="repeat" description="TPR" evidence="1">
    <location>
        <begin position="78"/>
        <end position="111"/>
    </location>
</feature>
<feature type="chain" id="PRO_5012901602" evidence="2">
    <location>
        <begin position="31"/>
        <end position="266"/>
    </location>
</feature>
<dbReference type="Proteomes" id="UP000228987">
    <property type="component" value="Unassembled WGS sequence"/>
</dbReference>
<evidence type="ECO:0000313" key="3">
    <source>
        <dbReference type="EMBL" id="PCJ41148.1"/>
    </source>
</evidence>
<dbReference type="PROSITE" id="PS51257">
    <property type="entry name" value="PROKAR_LIPOPROTEIN"/>
    <property type="match status" value="1"/>
</dbReference>
<keyword evidence="1" id="KW-0802">TPR repeat</keyword>
<dbReference type="SMART" id="SM00028">
    <property type="entry name" value="TPR"/>
    <property type="match status" value="3"/>
</dbReference>
<protein>
    <submittedName>
        <fullName evidence="3">Type IV pilus biogenesis/stability protein PilW</fullName>
    </submittedName>
</protein>
<dbReference type="EMBL" id="NVWI01000006">
    <property type="protein sequence ID" value="PCJ41148.1"/>
    <property type="molecule type" value="Genomic_DNA"/>
</dbReference>
<dbReference type="InterPro" id="IPR011990">
    <property type="entry name" value="TPR-like_helical_dom_sf"/>
</dbReference>
<dbReference type="InterPro" id="IPR019734">
    <property type="entry name" value="TPR_rpt"/>
</dbReference>
<name>A0A2A5CCA3_9GAMM</name>
<dbReference type="NCBIfam" id="TIGR02521">
    <property type="entry name" value="type_IV_pilW"/>
    <property type="match status" value="1"/>
</dbReference>
<evidence type="ECO:0000256" key="2">
    <source>
        <dbReference type="SAM" id="SignalP"/>
    </source>
</evidence>
<proteinExistence type="predicted"/>
<dbReference type="PANTHER" id="PTHR12558:SF13">
    <property type="entry name" value="CELL DIVISION CYCLE PROTEIN 27 HOMOLOG"/>
    <property type="match status" value="1"/>
</dbReference>
<comment type="caution">
    <text evidence="3">The sequence shown here is derived from an EMBL/GenBank/DDBJ whole genome shotgun (WGS) entry which is preliminary data.</text>
</comment>
<dbReference type="AlphaFoldDB" id="A0A2A5CCA3"/>
<dbReference type="PANTHER" id="PTHR12558">
    <property type="entry name" value="CELL DIVISION CYCLE 16,23,27"/>
    <property type="match status" value="1"/>
</dbReference>
<sequence length="266" mass="30113">MIQKMVKKMHSLAGSLIIILSVMLSSCVSETTGGFSQADPEETLGIYLQLALGYVEQQDLNQARRHLRNASAIDANNSDVYGIWGLVYTIEGDLDLADESFRRALSLDSDNSQVGNNYAAFLFSNDRFQSAYDQLEAVVQDTEYPGRAQAFENMGLAALQLNQLEDAEYAFNRALQLNSNRIRSTLELAEIDLEQGDIQGAGRYYQSFLTLRQFFNIQQSARSLWVGIRLEQARRMNMKMLEYGASLAELYPDSFEYDLYQQLLND</sequence>
<dbReference type="Gene3D" id="1.25.40.10">
    <property type="entry name" value="Tetratricopeptide repeat domain"/>
    <property type="match status" value="1"/>
</dbReference>
<reference evidence="4" key="1">
    <citation type="submission" date="2017-08" db="EMBL/GenBank/DDBJ databases">
        <title>A dynamic microbial community with high functional redundancy inhabits the cold, oxic subseafloor aquifer.</title>
        <authorList>
            <person name="Tully B.J."/>
            <person name="Wheat C.G."/>
            <person name="Glazer B.T."/>
            <person name="Huber J.A."/>
        </authorList>
    </citation>
    <scope>NUCLEOTIDE SEQUENCE [LARGE SCALE GENOMIC DNA]</scope>
</reference>
<keyword evidence="2" id="KW-0732">Signal</keyword>
<feature type="signal peptide" evidence="2">
    <location>
        <begin position="1"/>
        <end position="30"/>
    </location>
</feature>
<organism evidence="3 4">
    <name type="scientific">SAR86 cluster bacterium</name>
    <dbReference type="NCBI Taxonomy" id="2030880"/>
    <lineage>
        <taxon>Bacteria</taxon>
        <taxon>Pseudomonadati</taxon>
        <taxon>Pseudomonadota</taxon>
        <taxon>Gammaproteobacteria</taxon>
        <taxon>SAR86 cluster</taxon>
    </lineage>
</organism>
<gene>
    <name evidence="3" type="ORF">COA71_08870</name>
</gene>